<dbReference type="PROSITE" id="PS00800">
    <property type="entry name" value="PECTINESTERASE_1"/>
    <property type="match status" value="1"/>
</dbReference>
<evidence type="ECO:0000256" key="2">
    <source>
        <dbReference type="ARBA" id="ARBA00022801"/>
    </source>
</evidence>
<comment type="caution">
    <text evidence="7">The sequence shown here is derived from an EMBL/GenBank/DDBJ whole genome shotgun (WGS) entry which is preliminary data.</text>
</comment>
<dbReference type="EMBL" id="BMKP01000003">
    <property type="protein sequence ID" value="GGF06483.1"/>
    <property type="molecule type" value="Genomic_DNA"/>
</dbReference>
<organism evidence="7 8">
    <name type="scientific">Flavobacterium limi</name>
    <dbReference type="NCBI Taxonomy" id="2045105"/>
    <lineage>
        <taxon>Bacteria</taxon>
        <taxon>Pseudomonadati</taxon>
        <taxon>Bacteroidota</taxon>
        <taxon>Flavobacteriia</taxon>
        <taxon>Flavobacteriales</taxon>
        <taxon>Flavobacteriaceae</taxon>
        <taxon>Flavobacterium</taxon>
    </lineage>
</organism>
<dbReference type="EC" id="3.1.1.11" evidence="5"/>
<dbReference type="InterPro" id="IPR018040">
    <property type="entry name" value="Pectinesterase_Tyr_AS"/>
</dbReference>
<keyword evidence="8" id="KW-1185">Reference proteome</keyword>
<comment type="catalytic activity">
    <reaction evidence="5">
        <text>[(1-&gt;4)-alpha-D-galacturonosyl methyl ester](n) + n H2O = [(1-&gt;4)-alpha-D-galacturonosyl](n) + n methanol + n H(+)</text>
        <dbReference type="Rhea" id="RHEA:22380"/>
        <dbReference type="Rhea" id="RHEA-COMP:14570"/>
        <dbReference type="Rhea" id="RHEA-COMP:14573"/>
        <dbReference type="ChEBI" id="CHEBI:15377"/>
        <dbReference type="ChEBI" id="CHEBI:15378"/>
        <dbReference type="ChEBI" id="CHEBI:17790"/>
        <dbReference type="ChEBI" id="CHEBI:140522"/>
        <dbReference type="ChEBI" id="CHEBI:140523"/>
        <dbReference type="EC" id="3.1.1.11"/>
    </reaction>
</comment>
<name>A0ABQ1TZ53_9FLAO</name>
<dbReference type="Proteomes" id="UP000655016">
    <property type="component" value="Unassembled WGS sequence"/>
</dbReference>
<comment type="pathway">
    <text evidence="5">Glycan metabolism; pectin degradation; 2-dehydro-3-deoxy-D-gluconate from pectin: step 1/5.</text>
</comment>
<feature type="active site" evidence="4">
    <location>
        <position position="199"/>
    </location>
</feature>
<dbReference type="InterPro" id="IPR011050">
    <property type="entry name" value="Pectin_lyase_fold/virulence"/>
</dbReference>
<keyword evidence="2 5" id="KW-0378">Hydrolase</keyword>
<evidence type="ECO:0000259" key="6">
    <source>
        <dbReference type="Pfam" id="PF01095"/>
    </source>
</evidence>
<comment type="similarity">
    <text evidence="1">Belongs to the pectinesterase family.</text>
</comment>
<dbReference type="PANTHER" id="PTHR31321">
    <property type="entry name" value="ACYL-COA THIOESTER HYDROLASE YBHC-RELATED"/>
    <property type="match status" value="1"/>
</dbReference>
<evidence type="ECO:0000256" key="3">
    <source>
        <dbReference type="ARBA" id="ARBA00023085"/>
    </source>
</evidence>
<dbReference type="PROSITE" id="PS00503">
    <property type="entry name" value="PECTINESTERASE_2"/>
    <property type="match status" value="1"/>
</dbReference>
<feature type="domain" description="Pectinesterase catalytic" evidence="6">
    <location>
        <begin position="43"/>
        <end position="337"/>
    </location>
</feature>
<dbReference type="InterPro" id="IPR033131">
    <property type="entry name" value="Pectinesterase_Asp_AS"/>
</dbReference>
<dbReference type="SUPFAM" id="SSF51126">
    <property type="entry name" value="Pectin lyase-like"/>
    <property type="match status" value="1"/>
</dbReference>
<evidence type="ECO:0000256" key="1">
    <source>
        <dbReference type="ARBA" id="ARBA00008891"/>
    </source>
</evidence>
<evidence type="ECO:0000256" key="4">
    <source>
        <dbReference type="PROSITE-ProRule" id="PRU10040"/>
    </source>
</evidence>
<accession>A0ABQ1TZ53</accession>
<evidence type="ECO:0000256" key="5">
    <source>
        <dbReference type="RuleBase" id="RU000589"/>
    </source>
</evidence>
<proteinExistence type="inferred from homology"/>
<reference evidence="8" key="1">
    <citation type="journal article" date="2019" name="Int. J. Syst. Evol. Microbiol.">
        <title>The Global Catalogue of Microorganisms (GCM) 10K type strain sequencing project: providing services to taxonomists for standard genome sequencing and annotation.</title>
        <authorList>
            <consortium name="The Broad Institute Genomics Platform"/>
            <consortium name="The Broad Institute Genome Sequencing Center for Infectious Disease"/>
            <person name="Wu L."/>
            <person name="Ma J."/>
        </authorList>
    </citation>
    <scope>NUCLEOTIDE SEQUENCE [LARGE SCALE GENOMIC DNA]</scope>
    <source>
        <strain evidence="8">CGMCC 1.16060</strain>
    </source>
</reference>
<dbReference type="InterPro" id="IPR012334">
    <property type="entry name" value="Pectin_lyas_fold"/>
</dbReference>
<evidence type="ECO:0000313" key="7">
    <source>
        <dbReference type="EMBL" id="GGF06483.1"/>
    </source>
</evidence>
<gene>
    <name evidence="7" type="ORF">GCM10011518_14710</name>
</gene>
<evidence type="ECO:0000313" key="8">
    <source>
        <dbReference type="Proteomes" id="UP000655016"/>
    </source>
</evidence>
<keyword evidence="3 5" id="KW-0063">Aspartyl esterase</keyword>
<dbReference type="Pfam" id="PF01095">
    <property type="entry name" value="Pectinesterase"/>
    <property type="match status" value="1"/>
</dbReference>
<dbReference type="PANTHER" id="PTHR31321:SF57">
    <property type="entry name" value="PECTINESTERASE 53-RELATED"/>
    <property type="match status" value="1"/>
</dbReference>
<dbReference type="Gene3D" id="2.160.20.10">
    <property type="entry name" value="Single-stranded right-handed beta-helix, Pectin lyase-like"/>
    <property type="match status" value="1"/>
</dbReference>
<sequence length="382" mass="42891">MEILFLNFIINKSNMKKTLLTFYFLLIGFSMSLNAQKNKNAYDIVVAADGSGNYTKVQEAFNAVPDNSSKRTIIFVKPGIYKEKLKLTAGKKNVSLIGESYKNTILTYDDYAEIAGGTSKSFSVLIEANDFFAENITFENTISSELPQYKKGGQAVALMVNGDRGIFHNCKMSGFQDTFYLKANKRSYIKDCIIDGTTDFIFGAGIALFENCVIQCKKDSYITAGNHEAGKSKYGFVFKDCVIMKYPKAAISKVSLGRPWGAGANTVFIHCYEESVIIPDGWSIWSKDPENKAYENWKTSFYAEYDCFGPGSNSDNRISWSKQLNKTEVSEYTKEKIFAASTTTAINLEEDWNPVIKKDKCDSILPSKKSKNQDSDFEKAFY</sequence>
<protein>
    <recommendedName>
        <fullName evidence="5">Pectinesterase</fullName>
        <ecNumber evidence="5">3.1.1.11</ecNumber>
    </recommendedName>
</protein>
<dbReference type="InterPro" id="IPR000070">
    <property type="entry name" value="Pectinesterase_cat"/>
</dbReference>